<reference evidence="3 4" key="2">
    <citation type="submission" date="2014-05" db="EMBL/GenBank/DDBJ databases">
        <title>Genome sequence of Streptococcus gallolyticus.</title>
        <authorList>
            <person name="Del Campo R."/>
        </authorList>
    </citation>
    <scope>NUCLEOTIDE SEQUENCE [LARGE SCALE GENOMIC DNA]</scope>
    <source>
        <strain evidence="3 4">LMG17956</strain>
    </source>
</reference>
<organism evidence="3 4">
    <name type="scientific">Streptococcus gallolyticus</name>
    <dbReference type="NCBI Taxonomy" id="315405"/>
    <lineage>
        <taxon>Bacteria</taxon>
        <taxon>Bacillati</taxon>
        <taxon>Bacillota</taxon>
        <taxon>Bacilli</taxon>
        <taxon>Lactobacillales</taxon>
        <taxon>Streptococcaceae</taxon>
        <taxon>Streptococcus</taxon>
    </lineage>
</organism>
<dbReference type="SUPFAM" id="SSF52218">
    <property type="entry name" value="Flavoproteins"/>
    <property type="match status" value="1"/>
</dbReference>
<dbReference type="InterPro" id="IPR003680">
    <property type="entry name" value="Flavodoxin_fold"/>
</dbReference>
<evidence type="ECO:0000313" key="4">
    <source>
        <dbReference type="Proteomes" id="UP000027584"/>
    </source>
</evidence>
<dbReference type="Pfam" id="PF02525">
    <property type="entry name" value="Flavodoxin_2"/>
    <property type="match status" value="1"/>
</dbReference>
<gene>
    <name evidence="3" type="ORF">BN963_SGAL_01782</name>
</gene>
<protein>
    <submittedName>
        <fullName evidence="3">Flavodoxin-like protein</fullName>
        <ecNumber evidence="3">1.6.5.2</ecNumber>
    </submittedName>
</protein>
<dbReference type="PANTHER" id="PTHR47307:SF1">
    <property type="entry name" value="GLUTATHIONE-REGULATED POTASSIUM-EFFLUX SYSTEM ANCILLARY PROTEIN KEFG"/>
    <property type="match status" value="1"/>
</dbReference>
<dbReference type="AlphaFoldDB" id="A0A060RI76"/>
<dbReference type="Proteomes" id="UP000027584">
    <property type="component" value="Unassembled WGS sequence"/>
</dbReference>
<dbReference type="GO" id="GO:0003955">
    <property type="term" value="F:NAD(P)H dehydrogenase (quinone) activity"/>
    <property type="evidence" value="ECO:0007669"/>
    <property type="project" value="UniProtKB-EC"/>
</dbReference>
<keyword evidence="1 3" id="KW-0560">Oxidoreductase</keyword>
<dbReference type="GO" id="GO:0009055">
    <property type="term" value="F:electron transfer activity"/>
    <property type="evidence" value="ECO:0007669"/>
    <property type="project" value="TreeGrafter"/>
</dbReference>
<dbReference type="EC" id="1.6.5.2" evidence="3"/>
<dbReference type="GO" id="GO:0010181">
    <property type="term" value="F:FMN binding"/>
    <property type="evidence" value="ECO:0007669"/>
    <property type="project" value="TreeGrafter"/>
</dbReference>
<comment type="caution">
    <text evidence="3">The sequence shown here is derived from an EMBL/GenBank/DDBJ whole genome shotgun (WGS) entry which is preliminary data.</text>
</comment>
<dbReference type="EMBL" id="CCBC010000198">
    <property type="protein sequence ID" value="CDO18582.1"/>
    <property type="molecule type" value="Genomic_DNA"/>
</dbReference>
<accession>A0A060RI76</accession>
<dbReference type="Gene3D" id="3.40.50.360">
    <property type="match status" value="1"/>
</dbReference>
<dbReference type="InterPro" id="IPR046980">
    <property type="entry name" value="KefG/KefF"/>
</dbReference>
<feature type="domain" description="Flavodoxin-like fold" evidence="2">
    <location>
        <begin position="8"/>
        <end position="179"/>
    </location>
</feature>
<reference evidence="3 4" key="1">
    <citation type="submission" date="2014-02" db="EMBL/GenBank/DDBJ databases">
        <authorList>
            <person name="Manrique M."/>
        </authorList>
    </citation>
    <scope>NUCLEOTIDE SEQUENCE [LARGE SCALE GENOMIC DNA]</scope>
    <source>
        <strain evidence="3 4">LMG17956</strain>
    </source>
</reference>
<evidence type="ECO:0000256" key="1">
    <source>
        <dbReference type="ARBA" id="ARBA00023002"/>
    </source>
</evidence>
<name>A0A060RI76_9STRE</name>
<sequence length="190" mass="20919">MRGKNMSKNILIVAGHPDLKNDSLANKTILEEVKKALPEVELDILSDLYPDYQIDVAAEQDKLRKADVIIFQYPLYWYMTPSLLNKWIEKVFVHGFSHGSTGDALKGKHLVASLTTGAGEAAYSSESGTTIDDLLAPIRLTAKLTQLNYAGHIVTHGVSYSLREDANKAQEMVAKSQEHAQKLVALVNGL</sequence>
<evidence type="ECO:0000313" key="3">
    <source>
        <dbReference type="EMBL" id="CDO18582.1"/>
    </source>
</evidence>
<proteinExistence type="predicted"/>
<dbReference type="PANTHER" id="PTHR47307">
    <property type="entry name" value="GLUTATHIONE-REGULATED POTASSIUM-EFFLUX SYSTEM ANCILLARY PROTEIN KEFG"/>
    <property type="match status" value="1"/>
</dbReference>
<evidence type="ECO:0000259" key="2">
    <source>
        <dbReference type="Pfam" id="PF02525"/>
    </source>
</evidence>
<dbReference type="InterPro" id="IPR029039">
    <property type="entry name" value="Flavoprotein-like_sf"/>
</dbReference>